<dbReference type="AlphaFoldDB" id="A0AAV6S8Z9"/>
<sequence length="56" mass="6140">MGASALAISWRKREIASVNRSQTGGHDDTEDGLRNKGWTCPIIGVRGFLPEVVLWS</sequence>
<organism evidence="1 2">
    <name type="scientific">Solea senegalensis</name>
    <name type="common">Senegalese sole</name>
    <dbReference type="NCBI Taxonomy" id="28829"/>
    <lineage>
        <taxon>Eukaryota</taxon>
        <taxon>Metazoa</taxon>
        <taxon>Chordata</taxon>
        <taxon>Craniata</taxon>
        <taxon>Vertebrata</taxon>
        <taxon>Euteleostomi</taxon>
        <taxon>Actinopterygii</taxon>
        <taxon>Neopterygii</taxon>
        <taxon>Teleostei</taxon>
        <taxon>Neoteleostei</taxon>
        <taxon>Acanthomorphata</taxon>
        <taxon>Carangaria</taxon>
        <taxon>Pleuronectiformes</taxon>
        <taxon>Pleuronectoidei</taxon>
        <taxon>Soleidae</taxon>
        <taxon>Solea</taxon>
    </lineage>
</organism>
<evidence type="ECO:0000313" key="1">
    <source>
        <dbReference type="EMBL" id="KAG7513313.1"/>
    </source>
</evidence>
<reference evidence="1 2" key="1">
    <citation type="journal article" date="2021" name="Sci. Rep.">
        <title>Chromosome anchoring in Senegalese sole (Solea senegalensis) reveals sex-associated markers and genome rearrangements in flatfish.</title>
        <authorList>
            <person name="Guerrero-Cozar I."/>
            <person name="Gomez-Garrido J."/>
            <person name="Berbel C."/>
            <person name="Martinez-Blanch J.F."/>
            <person name="Alioto T."/>
            <person name="Claros M.G."/>
            <person name="Gagnaire P.A."/>
            <person name="Manchado M."/>
        </authorList>
    </citation>
    <scope>NUCLEOTIDE SEQUENCE [LARGE SCALE GENOMIC DNA]</scope>
    <source>
        <strain evidence="1">Sse05_10M</strain>
    </source>
</reference>
<accession>A0AAV6S8Z9</accession>
<name>A0AAV6S8Z9_SOLSE</name>
<gene>
    <name evidence="1" type="ORF">JOB18_004523</name>
</gene>
<keyword evidence="2" id="KW-1185">Reference proteome</keyword>
<dbReference type="Proteomes" id="UP000693946">
    <property type="component" value="Linkage Group LG14"/>
</dbReference>
<protein>
    <submittedName>
        <fullName evidence="1">Uncharacterized protein</fullName>
    </submittedName>
</protein>
<proteinExistence type="predicted"/>
<evidence type="ECO:0000313" key="2">
    <source>
        <dbReference type="Proteomes" id="UP000693946"/>
    </source>
</evidence>
<comment type="caution">
    <text evidence="1">The sequence shown here is derived from an EMBL/GenBank/DDBJ whole genome shotgun (WGS) entry which is preliminary data.</text>
</comment>
<dbReference type="EMBL" id="JAGKHQ010000006">
    <property type="protein sequence ID" value="KAG7513313.1"/>
    <property type="molecule type" value="Genomic_DNA"/>
</dbReference>